<dbReference type="InterPro" id="IPR031322">
    <property type="entry name" value="Shikimate/glucono_kinase"/>
</dbReference>
<keyword evidence="13" id="KW-1185">Reference proteome</keyword>
<feature type="binding site" evidence="11">
    <location>
        <position position="62"/>
    </location>
    <ligand>
        <name>substrate</name>
    </ligand>
</feature>
<comment type="pathway">
    <text evidence="1 11">Metabolic intermediate biosynthesis; chorismate biosynthesis; chorismate from D-erythrose 4-phosphate and phosphoenolpyruvate: step 5/7.</text>
</comment>
<dbReference type="InterPro" id="IPR000623">
    <property type="entry name" value="Shikimate_kinase/TSH1"/>
</dbReference>
<proteinExistence type="inferred from homology"/>
<dbReference type="HAMAP" id="MF_00109">
    <property type="entry name" value="Shikimate_kinase"/>
    <property type="match status" value="1"/>
</dbReference>
<keyword evidence="8 11" id="KW-0067">ATP-binding</keyword>
<dbReference type="GO" id="GO:0000287">
    <property type="term" value="F:magnesium ion binding"/>
    <property type="evidence" value="ECO:0007669"/>
    <property type="project" value="UniProtKB-UniRule"/>
</dbReference>
<feature type="binding site" evidence="11">
    <location>
        <position position="158"/>
    </location>
    <ligand>
        <name>ATP</name>
        <dbReference type="ChEBI" id="CHEBI:30616"/>
    </ligand>
</feature>
<dbReference type="PROSITE" id="PS01128">
    <property type="entry name" value="SHIKIMATE_KINASE"/>
    <property type="match status" value="1"/>
</dbReference>
<dbReference type="CDD" id="cd00464">
    <property type="entry name" value="SK"/>
    <property type="match status" value="1"/>
</dbReference>
<evidence type="ECO:0000256" key="8">
    <source>
        <dbReference type="ARBA" id="ARBA00022840"/>
    </source>
</evidence>
<evidence type="ECO:0000256" key="10">
    <source>
        <dbReference type="ARBA" id="ARBA00048567"/>
    </source>
</evidence>
<evidence type="ECO:0000256" key="7">
    <source>
        <dbReference type="ARBA" id="ARBA00022777"/>
    </source>
</evidence>
<feature type="binding site" evidence="11">
    <location>
        <begin position="16"/>
        <end position="21"/>
    </location>
    <ligand>
        <name>ATP</name>
        <dbReference type="ChEBI" id="CHEBI:30616"/>
    </ligand>
</feature>
<keyword evidence="4 11" id="KW-0028">Amino-acid biosynthesis</keyword>
<dbReference type="EC" id="2.7.1.71" evidence="3 11"/>
<evidence type="ECO:0000256" key="2">
    <source>
        <dbReference type="ARBA" id="ARBA00006997"/>
    </source>
</evidence>
<dbReference type="STRING" id="381306.AN478_02025"/>
<feature type="binding site" evidence="11">
    <location>
        <position position="142"/>
    </location>
    <ligand>
        <name>substrate</name>
    </ligand>
</feature>
<feature type="binding site" evidence="11">
    <location>
        <position position="123"/>
    </location>
    <ligand>
        <name>ATP</name>
        <dbReference type="ChEBI" id="CHEBI:30616"/>
    </ligand>
</feature>
<feature type="binding site" evidence="11">
    <location>
        <position position="85"/>
    </location>
    <ligand>
        <name>substrate</name>
    </ligand>
</feature>
<dbReference type="EMBL" id="FMUN01000004">
    <property type="protein sequence ID" value="SCY25278.1"/>
    <property type="molecule type" value="Genomic_DNA"/>
</dbReference>
<keyword evidence="11" id="KW-0963">Cytoplasm</keyword>
<dbReference type="GO" id="GO:0009073">
    <property type="term" value="P:aromatic amino acid family biosynthetic process"/>
    <property type="evidence" value="ECO:0007669"/>
    <property type="project" value="UniProtKB-KW"/>
</dbReference>
<evidence type="ECO:0000313" key="12">
    <source>
        <dbReference type="EMBL" id="SCY25278.1"/>
    </source>
</evidence>
<dbReference type="Proteomes" id="UP000183104">
    <property type="component" value="Unassembled WGS sequence"/>
</dbReference>
<evidence type="ECO:0000313" key="13">
    <source>
        <dbReference type="Proteomes" id="UP000183104"/>
    </source>
</evidence>
<name>A0A0P9ES34_9GAMM</name>
<comment type="subcellular location">
    <subcellularLocation>
        <location evidence="11">Cytoplasm</location>
    </subcellularLocation>
</comment>
<keyword evidence="11" id="KW-0479">Metal-binding</keyword>
<protein>
    <recommendedName>
        <fullName evidence="3 11">Shikimate kinase</fullName>
        <shortName evidence="11">SK</shortName>
        <ecNumber evidence="3 11">2.7.1.71</ecNumber>
    </recommendedName>
</protein>
<organism evidence="12 13">
    <name type="scientific">Thiohalorhabdus denitrificans</name>
    <dbReference type="NCBI Taxonomy" id="381306"/>
    <lineage>
        <taxon>Bacteria</taxon>
        <taxon>Pseudomonadati</taxon>
        <taxon>Pseudomonadota</taxon>
        <taxon>Gammaproteobacteria</taxon>
        <taxon>Thiohalorhabdales</taxon>
        <taxon>Thiohalorhabdaceae</taxon>
        <taxon>Thiohalorhabdus</taxon>
    </lineage>
</organism>
<dbReference type="PANTHER" id="PTHR21087">
    <property type="entry name" value="SHIKIMATE KINASE"/>
    <property type="match status" value="1"/>
</dbReference>
<dbReference type="PRINTS" id="PR01100">
    <property type="entry name" value="SHIKIMTKNASE"/>
</dbReference>
<evidence type="ECO:0000256" key="1">
    <source>
        <dbReference type="ARBA" id="ARBA00004842"/>
    </source>
</evidence>
<evidence type="ECO:0000256" key="6">
    <source>
        <dbReference type="ARBA" id="ARBA00022741"/>
    </source>
</evidence>
<keyword evidence="11" id="KW-0460">Magnesium</keyword>
<dbReference type="OrthoDB" id="9800332at2"/>
<dbReference type="AlphaFoldDB" id="A0A0P9ES34"/>
<keyword evidence="5 11" id="KW-0808">Transferase</keyword>
<comment type="similarity">
    <text evidence="2 11">Belongs to the shikimate kinase family.</text>
</comment>
<evidence type="ECO:0000256" key="5">
    <source>
        <dbReference type="ARBA" id="ARBA00022679"/>
    </source>
</evidence>
<sequence>MHECGPDKPFLVGPMGSGKSTVGRALAHRLGVELVDLDAVIAERAGCAIPEIFAAEGEAGFRDREQAALEEVVARPGPLVVATGGGVVLREANRRTMAANGTVVYLRADVETLLERTAGDANRPLLQVDDPRAKLEALQAEREPLYRQAHLIVDTPGRTAQEVAEEILARLDSADPGAVD</sequence>
<feature type="binding site" evidence="11">
    <location>
        <position position="38"/>
    </location>
    <ligand>
        <name>substrate</name>
    </ligand>
</feature>
<evidence type="ECO:0000256" key="11">
    <source>
        <dbReference type="HAMAP-Rule" id="MF_00109"/>
    </source>
</evidence>
<comment type="function">
    <text evidence="11">Catalyzes the specific phosphorylation of the 3-hydroxyl group of shikimic acid using ATP as a cosubstrate.</text>
</comment>
<feature type="binding site" evidence="11">
    <location>
        <position position="20"/>
    </location>
    <ligand>
        <name>Mg(2+)</name>
        <dbReference type="ChEBI" id="CHEBI:18420"/>
    </ligand>
</feature>
<reference evidence="13" key="1">
    <citation type="submission" date="2016-10" db="EMBL/GenBank/DDBJ databases">
        <authorList>
            <person name="Varghese N."/>
        </authorList>
    </citation>
    <scope>NUCLEOTIDE SEQUENCE [LARGE SCALE GENOMIC DNA]</scope>
    <source>
        <strain evidence="13">HL 19</strain>
    </source>
</reference>
<keyword evidence="6 11" id="KW-0547">Nucleotide-binding</keyword>
<evidence type="ECO:0000256" key="3">
    <source>
        <dbReference type="ARBA" id="ARBA00012154"/>
    </source>
</evidence>
<dbReference type="GO" id="GO:0009423">
    <property type="term" value="P:chorismate biosynthetic process"/>
    <property type="evidence" value="ECO:0007669"/>
    <property type="project" value="UniProtKB-UniRule"/>
</dbReference>
<dbReference type="Gene3D" id="3.40.50.300">
    <property type="entry name" value="P-loop containing nucleotide triphosphate hydrolases"/>
    <property type="match status" value="1"/>
</dbReference>
<evidence type="ECO:0000256" key="4">
    <source>
        <dbReference type="ARBA" id="ARBA00022605"/>
    </source>
</evidence>
<dbReference type="UniPathway" id="UPA00053">
    <property type="reaction ID" value="UER00088"/>
</dbReference>
<comment type="subunit">
    <text evidence="11">Monomer.</text>
</comment>
<dbReference type="RefSeq" id="WP_054964955.1">
    <property type="nucleotide sequence ID" value="NZ_FMUN01000004.1"/>
</dbReference>
<dbReference type="Pfam" id="PF01202">
    <property type="entry name" value="SKI"/>
    <property type="match status" value="1"/>
</dbReference>
<dbReference type="PANTHER" id="PTHR21087:SF16">
    <property type="entry name" value="SHIKIMATE KINASE 1, CHLOROPLASTIC"/>
    <property type="match status" value="1"/>
</dbReference>
<accession>A0A0P9ES34</accession>
<dbReference type="SUPFAM" id="SSF52540">
    <property type="entry name" value="P-loop containing nucleoside triphosphate hydrolases"/>
    <property type="match status" value="1"/>
</dbReference>
<dbReference type="InterPro" id="IPR027417">
    <property type="entry name" value="P-loop_NTPase"/>
</dbReference>
<dbReference type="GO" id="GO:0008652">
    <property type="term" value="P:amino acid biosynthetic process"/>
    <property type="evidence" value="ECO:0007669"/>
    <property type="project" value="UniProtKB-KW"/>
</dbReference>
<dbReference type="GO" id="GO:0005829">
    <property type="term" value="C:cytosol"/>
    <property type="evidence" value="ECO:0007669"/>
    <property type="project" value="TreeGrafter"/>
</dbReference>
<dbReference type="GO" id="GO:0005524">
    <property type="term" value="F:ATP binding"/>
    <property type="evidence" value="ECO:0007669"/>
    <property type="project" value="UniProtKB-UniRule"/>
</dbReference>
<evidence type="ECO:0000256" key="9">
    <source>
        <dbReference type="ARBA" id="ARBA00023141"/>
    </source>
</evidence>
<dbReference type="InterPro" id="IPR023000">
    <property type="entry name" value="Shikimate_kinase_CS"/>
</dbReference>
<gene>
    <name evidence="11" type="primary">aroK</name>
    <name evidence="12" type="ORF">SAMN05661077_1595</name>
</gene>
<dbReference type="GO" id="GO:0004765">
    <property type="term" value="F:shikimate kinase activity"/>
    <property type="evidence" value="ECO:0007669"/>
    <property type="project" value="UniProtKB-UniRule"/>
</dbReference>
<comment type="cofactor">
    <cofactor evidence="11">
        <name>Mg(2+)</name>
        <dbReference type="ChEBI" id="CHEBI:18420"/>
    </cofactor>
    <text evidence="11">Binds 1 Mg(2+) ion per subunit.</text>
</comment>
<dbReference type="PATRIC" id="fig|381306.5.peg.1959"/>
<keyword evidence="7 11" id="KW-0418">Kinase</keyword>
<keyword evidence="9 11" id="KW-0057">Aromatic amino acid biosynthesis</keyword>
<comment type="catalytic activity">
    <reaction evidence="10 11">
        <text>shikimate + ATP = 3-phosphoshikimate + ADP + H(+)</text>
        <dbReference type="Rhea" id="RHEA:13121"/>
        <dbReference type="ChEBI" id="CHEBI:15378"/>
        <dbReference type="ChEBI" id="CHEBI:30616"/>
        <dbReference type="ChEBI" id="CHEBI:36208"/>
        <dbReference type="ChEBI" id="CHEBI:145989"/>
        <dbReference type="ChEBI" id="CHEBI:456216"/>
        <dbReference type="EC" id="2.7.1.71"/>
    </reaction>
</comment>